<dbReference type="AlphaFoldDB" id="A0A4Q2M5D2"/>
<dbReference type="RefSeq" id="WP_129177282.1">
    <property type="nucleotide sequence ID" value="NZ_JACCBI010000001.1"/>
</dbReference>
<dbReference type="Proteomes" id="UP000581087">
    <property type="component" value="Unassembled WGS sequence"/>
</dbReference>
<name>A0A4Q2M5D2_9MICO</name>
<dbReference type="PROSITE" id="PS50932">
    <property type="entry name" value="HTH_LACI_2"/>
    <property type="match status" value="1"/>
</dbReference>
<dbReference type="OrthoDB" id="1938857at2"/>
<dbReference type="InterPro" id="IPR046335">
    <property type="entry name" value="LacI/GalR-like_sensor"/>
</dbReference>
<keyword evidence="3" id="KW-0804">Transcription</keyword>
<evidence type="ECO:0000256" key="4">
    <source>
        <dbReference type="SAM" id="MobiDB-lite"/>
    </source>
</evidence>
<dbReference type="InterPro" id="IPR000843">
    <property type="entry name" value="HTH_LacI"/>
</dbReference>
<evidence type="ECO:0000256" key="1">
    <source>
        <dbReference type="ARBA" id="ARBA00023015"/>
    </source>
</evidence>
<keyword evidence="1" id="KW-0805">Transcription regulation</keyword>
<evidence type="ECO:0000256" key="3">
    <source>
        <dbReference type="ARBA" id="ARBA00023163"/>
    </source>
</evidence>
<reference evidence="7 8" key="1">
    <citation type="submission" date="2019-01" db="EMBL/GenBank/DDBJ databases">
        <title>Agromyces.</title>
        <authorList>
            <person name="Li J."/>
        </authorList>
    </citation>
    <scope>NUCLEOTIDE SEQUENCE [LARGE SCALE GENOMIC DNA]</scope>
    <source>
        <strain evidence="7 8">DSM 23870</strain>
    </source>
</reference>
<dbReference type="CDD" id="cd01392">
    <property type="entry name" value="HTH_LacI"/>
    <property type="match status" value="1"/>
</dbReference>
<dbReference type="Gene3D" id="3.40.50.2300">
    <property type="match status" value="2"/>
</dbReference>
<keyword evidence="2 6" id="KW-0238">DNA-binding</keyword>
<dbReference type="EMBL" id="SDPM01000015">
    <property type="protein sequence ID" value="RXZ84972.1"/>
    <property type="molecule type" value="Genomic_DNA"/>
</dbReference>
<protein>
    <submittedName>
        <fullName evidence="6">DNA-binding LacI/PurR family transcriptional regulator</fullName>
    </submittedName>
    <submittedName>
        <fullName evidence="7">LacI family transcriptional regulator</fullName>
    </submittedName>
</protein>
<dbReference type="Pfam" id="PF13377">
    <property type="entry name" value="Peripla_BP_3"/>
    <property type="match status" value="1"/>
</dbReference>
<organism evidence="7 8">
    <name type="scientific">Agromyces atrinae</name>
    <dbReference type="NCBI Taxonomy" id="592376"/>
    <lineage>
        <taxon>Bacteria</taxon>
        <taxon>Bacillati</taxon>
        <taxon>Actinomycetota</taxon>
        <taxon>Actinomycetes</taxon>
        <taxon>Micrococcales</taxon>
        <taxon>Microbacteriaceae</taxon>
        <taxon>Agromyces</taxon>
    </lineage>
</organism>
<evidence type="ECO:0000259" key="5">
    <source>
        <dbReference type="PROSITE" id="PS50932"/>
    </source>
</evidence>
<accession>A0A4Q2M5D2</accession>
<dbReference type="Gene3D" id="1.10.260.40">
    <property type="entry name" value="lambda repressor-like DNA-binding domains"/>
    <property type="match status" value="1"/>
</dbReference>
<dbReference type="SMART" id="SM00354">
    <property type="entry name" value="HTH_LACI"/>
    <property type="match status" value="1"/>
</dbReference>
<feature type="region of interest" description="Disordered" evidence="4">
    <location>
        <begin position="324"/>
        <end position="345"/>
    </location>
</feature>
<dbReference type="Proteomes" id="UP000292686">
    <property type="component" value="Unassembled WGS sequence"/>
</dbReference>
<comment type="caution">
    <text evidence="7">The sequence shown here is derived from an EMBL/GenBank/DDBJ whole genome shotgun (WGS) entry which is preliminary data.</text>
</comment>
<dbReference type="PANTHER" id="PTHR30146:SF155">
    <property type="entry name" value="ALANINE RACEMASE"/>
    <property type="match status" value="1"/>
</dbReference>
<dbReference type="InterPro" id="IPR010982">
    <property type="entry name" value="Lambda_DNA-bd_dom_sf"/>
</dbReference>
<reference evidence="6 9" key="2">
    <citation type="submission" date="2020-07" db="EMBL/GenBank/DDBJ databases">
        <title>Sequencing the genomes of 1000 actinobacteria strains.</title>
        <authorList>
            <person name="Klenk H.-P."/>
        </authorList>
    </citation>
    <scope>NUCLEOTIDE SEQUENCE [LARGE SCALE GENOMIC DNA]</scope>
    <source>
        <strain evidence="6 9">DSM 23870</strain>
    </source>
</reference>
<dbReference type="PANTHER" id="PTHR30146">
    <property type="entry name" value="LACI-RELATED TRANSCRIPTIONAL REPRESSOR"/>
    <property type="match status" value="1"/>
</dbReference>
<evidence type="ECO:0000256" key="2">
    <source>
        <dbReference type="ARBA" id="ARBA00023125"/>
    </source>
</evidence>
<evidence type="ECO:0000313" key="7">
    <source>
        <dbReference type="EMBL" id="RXZ84972.1"/>
    </source>
</evidence>
<dbReference type="GO" id="GO:0000976">
    <property type="term" value="F:transcription cis-regulatory region binding"/>
    <property type="evidence" value="ECO:0007669"/>
    <property type="project" value="TreeGrafter"/>
</dbReference>
<proteinExistence type="predicted"/>
<feature type="domain" description="HTH lacI-type" evidence="5">
    <location>
        <begin position="10"/>
        <end position="64"/>
    </location>
</feature>
<evidence type="ECO:0000313" key="9">
    <source>
        <dbReference type="Proteomes" id="UP000581087"/>
    </source>
</evidence>
<sequence length="345" mass="36254">MTTARQPRRVTIADVAREAQTSTASVSYALNDRPGVSPATRERVLAAAARLGWSPTSAARVLAGGGSGAIGLVVGRDPRELAIEPFYMQFIAGVESTLAEREMSLVLELAPNADAEVEAIRRWHRSRRVDGVLLTDVIPNDPRIAVAQECGIPAVVIGDPAAAAGLTALWTDDASAMEHAVEHLAALGHRRITRLTAPARFAYTAVRDAAFERAARARGMEPDIVRTDLSLESGAAGARAVLTSTRPPTALVFDNDVMAVAALTATHELGLSVPRDVSIVAWDDSLLCRLVTPPVTALGHDIVALGAHAARRMLAVIDGAEPAAHQEATPTLQIRASTGPPPAEA</sequence>
<gene>
    <name evidence="6" type="ORF">BJ972_002999</name>
    <name evidence="7" type="ORF">ESP50_17645</name>
</gene>
<keyword evidence="8" id="KW-1185">Reference proteome</keyword>
<dbReference type="GO" id="GO:0003700">
    <property type="term" value="F:DNA-binding transcription factor activity"/>
    <property type="evidence" value="ECO:0007669"/>
    <property type="project" value="TreeGrafter"/>
</dbReference>
<dbReference type="Pfam" id="PF00356">
    <property type="entry name" value="LacI"/>
    <property type="match status" value="1"/>
</dbReference>
<evidence type="ECO:0000313" key="6">
    <source>
        <dbReference type="EMBL" id="NYD68480.1"/>
    </source>
</evidence>
<dbReference type="InterPro" id="IPR028082">
    <property type="entry name" value="Peripla_BP_I"/>
</dbReference>
<dbReference type="EMBL" id="JACCBI010000001">
    <property type="protein sequence ID" value="NYD68480.1"/>
    <property type="molecule type" value="Genomic_DNA"/>
</dbReference>
<dbReference type="SUPFAM" id="SSF47413">
    <property type="entry name" value="lambda repressor-like DNA-binding domains"/>
    <property type="match status" value="1"/>
</dbReference>
<dbReference type="SUPFAM" id="SSF53822">
    <property type="entry name" value="Periplasmic binding protein-like I"/>
    <property type="match status" value="1"/>
</dbReference>
<evidence type="ECO:0000313" key="8">
    <source>
        <dbReference type="Proteomes" id="UP000292686"/>
    </source>
</evidence>